<keyword evidence="1" id="KW-0812">Transmembrane</keyword>
<feature type="transmembrane region" description="Helical" evidence="1">
    <location>
        <begin position="92"/>
        <end position="111"/>
    </location>
</feature>
<dbReference type="Pfam" id="PF09819">
    <property type="entry name" value="ABC_cobalt"/>
    <property type="match status" value="1"/>
</dbReference>
<evidence type="ECO:0000256" key="1">
    <source>
        <dbReference type="SAM" id="Phobius"/>
    </source>
</evidence>
<proteinExistence type="predicted"/>
<dbReference type="PIRSF" id="PIRSF037394">
    <property type="entry name" value="ABC_thiamine-permease_YkoE_prd"/>
    <property type="match status" value="1"/>
</dbReference>
<dbReference type="Proteomes" id="UP000029014">
    <property type="component" value="Unassembled WGS sequence"/>
</dbReference>
<dbReference type="EMBL" id="JGZD01000009">
    <property type="protein sequence ID" value="KFI72511.1"/>
    <property type="molecule type" value="Genomic_DNA"/>
</dbReference>
<keyword evidence="3" id="KW-1185">Reference proteome</keyword>
<feature type="transmembrane region" description="Helical" evidence="1">
    <location>
        <begin position="118"/>
        <end position="136"/>
    </location>
</feature>
<dbReference type="InterPro" id="IPR017195">
    <property type="entry name" value="ABC_thiamin-permease_prd"/>
</dbReference>
<evidence type="ECO:0000313" key="3">
    <source>
        <dbReference type="Proteomes" id="UP000029014"/>
    </source>
</evidence>
<reference evidence="2 3" key="1">
    <citation type="submission" date="2014-03" db="EMBL/GenBank/DDBJ databases">
        <title>Genomics of Bifidobacteria.</title>
        <authorList>
            <person name="Ventura M."/>
            <person name="Milani C."/>
            <person name="Lugli G.A."/>
        </authorList>
    </citation>
    <scope>NUCLEOTIDE SEQUENCE [LARGE SCALE GENOMIC DNA]</scope>
    <source>
        <strain evidence="2 3">LMG 11592</strain>
    </source>
</reference>
<organism evidence="2 3">
    <name type="scientific">Bifidobacterium minimum</name>
    <dbReference type="NCBI Taxonomy" id="1693"/>
    <lineage>
        <taxon>Bacteria</taxon>
        <taxon>Bacillati</taxon>
        <taxon>Actinomycetota</taxon>
        <taxon>Actinomycetes</taxon>
        <taxon>Bifidobacteriales</taxon>
        <taxon>Bifidobacteriaceae</taxon>
        <taxon>Bifidobacterium</taxon>
    </lineage>
</organism>
<accession>A0A087BNB1</accession>
<feature type="transmembrane region" description="Helical" evidence="1">
    <location>
        <begin position="39"/>
        <end position="62"/>
    </location>
</feature>
<gene>
    <name evidence="2" type="ORF">BMIN_0407</name>
</gene>
<evidence type="ECO:0000313" key="2">
    <source>
        <dbReference type="EMBL" id="KFI72511.1"/>
    </source>
</evidence>
<dbReference type="STRING" id="1693.BMIN_0407"/>
<protein>
    <submittedName>
        <fullName evidence="2">Hydroxymethylpyrimidine transport system permease protein</fullName>
    </submittedName>
</protein>
<comment type="caution">
    <text evidence="2">The sequence shown here is derived from an EMBL/GenBank/DDBJ whole genome shotgun (WGS) entry which is preliminary data.</text>
</comment>
<sequence>MRWRVVDIAVASVIAVASALIYWGVAIATYAPWSALEAIVPGLAGIFNGLWLFAGPLAAIIVRKPGAAVYAEVVAAVLEALMGNVWGGVATVLIGLVQGLLAEAAFLAFAYRRWTLPVAALSGALSGIGCWGYSFFTHLQAISATGSYGIMYFVTTTLSGAVIAGVLMWYLYIAIARTGALDAFVSGRQIRGTQD</sequence>
<dbReference type="AlphaFoldDB" id="A0A087BNB1"/>
<name>A0A087BNB1_9BIFI</name>
<keyword evidence="1" id="KW-1133">Transmembrane helix</keyword>
<feature type="transmembrane region" description="Helical" evidence="1">
    <location>
        <begin position="12"/>
        <end position="33"/>
    </location>
</feature>
<feature type="transmembrane region" description="Helical" evidence="1">
    <location>
        <begin position="148"/>
        <end position="172"/>
    </location>
</feature>
<keyword evidence="1" id="KW-0472">Membrane</keyword>
<dbReference type="eggNOG" id="COG4721">
    <property type="taxonomic scope" value="Bacteria"/>
</dbReference>